<gene>
    <name evidence="1" type="ORF">ATANTOWER_007491</name>
</gene>
<dbReference type="Proteomes" id="UP001345963">
    <property type="component" value="Unassembled WGS sequence"/>
</dbReference>
<keyword evidence="2" id="KW-1185">Reference proteome</keyword>
<accession>A0ABU7AN47</accession>
<evidence type="ECO:0000313" key="2">
    <source>
        <dbReference type="Proteomes" id="UP001345963"/>
    </source>
</evidence>
<organism evidence="1 2">
    <name type="scientific">Ataeniobius toweri</name>
    <dbReference type="NCBI Taxonomy" id="208326"/>
    <lineage>
        <taxon>Eukaryota</taxon>
        <taxon>Metazoa</taxon>
        <taxon>Chordata</taxon>
        <taxon>Craniata</taxon>
        <taxon>Vertebrata</taxon>
        <taxon>Euteleostomi</taxon>
        <taxon>Actinopterygii</taxon>
        <taxon>Neopterygii</taxon>
        <taxon>Teleostei</taxon>
        <taxon>Neoteleostei</taxon>
        <taxon>Acanthomorphata</taxon>
        <taxon>Ovalentaria</taxon>
        <taxon>Atherinomorphae</taxon>
        <taxon>Cyprinodontiformes</taxon>
        <taxon>Goodeidae</taxon>
        <taxon>Ataeniobius</taxon>
    </lineage>
</organism>
<sequence>MKQHVSRLSNHSHSRLITVAYCGCTLSLQWYLGHSKQDILSDRLDRSLAVSQACGPCDQTKQALSNTHIHRILLLDQSSTTAYRGLQAIRHTHATLQKGAREVTLGQPVLLPW</sequence>
<comment type="caution">
    <text evidence="1">The sequence shown here is derived from an EMBL/GenBank/DDBJ whole genome shotgun (WGS) entry which is preliminary data.</text>
</comment>
<reference evidence="1 2" key="1">
    <citation type="submission" date="2021-07" db="EMBL/GenBank/DDBJ databases">
        <authorList>
            <person name="Palmer J.M."/>
        </authorList>
    </citation>
    <scope>NUCLEOTIDE SEQUENCE [LARGE SCALE GENOMIC DNA]</scope>
    <source>
        <strain evidence="1 2">AT_MEX2019</strain>
        <tissue evidence="1">Muscle</tissue>
    </source>
</reference>
<protein>
    <submittedName>
        <fullName evidence="1">Uncharacterized protein</fullName>
    </submittedName>
</protein>
<name>A0ABU7AN47_9TELE</name>
<dbReference type="EMBL" id="JAHUTI010021539">
    <property type="protein sequence ID" value="MED6239517.1"/>
    <property type="molecule type" value="Genomic_DNA"/>
</dbReference>
<proteinExistence type="predicted"/>
<evidence type="ECO:0000313" key="1">
    <source>
        <dbReference type="EMBL" id="MED6239517.1"/>
    </source>
</evidence>